<dbReference type="CDD" id="cd14014">
    <property type="entry name" value="STKc_PknB_like"/>
    <property type="match status" value="1"/>
</dbReference>
<feature type="domain" description="Protein kinase" evidence="7">
    <location>
        <begin position="13"/>
        <end position="269"/>
    </location>
</feature>
<dbReference type="InterPro" id="IPR011009">
    <property type="entry name" value="Kinase-like_dom_sf"/>
</dbReference>
<keyword evidence="2" id="KW-0808">Transferase</keyword>
<dbReference type="InterPro" id="IPR008271">
    <property type="entry name" value="Ser/Thr_kinase_AS"/>
</dbReference>
<dbReference type="Proteomes" id="UP000050509">
    <property type="component" value="Unassembled WGS sequence"/>
</dbReference>
<evidence type="ECO:0000256" key="2">
    <source>
        <dbReference type="ARBA" id="ARBA00022679"/>
    </source>
</evidence>
<keyword evidence="3 6" id="KW-0547">Nucleotide-binding</keyword>
<sequence>MIQEFDAQAVRGYELREVLGEGGYGAVYRAYQPQVGREVAIKIILPQYANHPEFIRRFESEAQLVARLEHPYIVPLYDYWREPDGAFLVMRWLRGGSLYETLQRGPLPADALPRLLDQIGGALSAAHRRSVIHRDLKPANILLDEDGNAYLADFGIAKDLGKKVSPYQTDQTSVVGSPAYISPEQVRAETITPQTDIYSLGVMLFEILTGVLPFQAPTPIALMFKHINEPVPVHPALSDGVNAVIQKATAKNPADRYPDVATMLAELRLALGISPSNMMERALGAKTANPPSTSSSSTTGGRRSTYETNVIYLPTFFEPIGDQLVFDNPYKGLRAFQEADASDFFGRDALIDTLLDRLNQPGPFQRFLAVVGPSGSGKSSVVRAGVVPALKHAAIPGSDKWYVLEFFPGARPFDELAQALLRIAVDPPNNLVEPLTLDRGGLLRVVDQVVPGGDETEVVLVIDQFEELFTQVEEESVRTLFLDSLISAVTDPYSRVRVIATLRADFYDRPLLYPGLSELMRARTEVVIPLTESELKQAIVQPAERAGLRVDPELVEAIVSDVGEQPGALPLLQYALTEVFERRNGRTLTLTPYRGSGGVLGALARRAEEIFTSLNEAEQAVAQQLFLRLVTLGEGVEDTRRRVRRTGVRPVGGDAAAIDRVIDTYGQYRLLTLDVDPQTRAPTVEVAHEALIRTWARLRGWLDASREDVRQQRRLAGAATEWAVSGQ</sequence>
<accession>A0A0P9DFX8</accession>
<dbReference type="Gene3D" id="3.30.200.20">
    <property type="entry name" value="Phosphorylase Kinase, domain 1"/>
    <property type="match status" value="1"/>
</dbReference>
<dbReference type="GO" id="GO:0004674">
    <property type="term" value="F:protein serine/threonine kinase activity"/>
    <property type="evidence" value="ECO:0007669"/>
    <property type="project" value="UniProtKB-EC"/>
</dbReference>
<dbReference type="InterPro" id="IPR049052">
    <property type="entry name" value="nSTAND1"/>
</dbReference>
<keyword evidence="5 6" id="KW-0067">ATP-binding</keyword>
<evidence type="ECO:0000259" key="7">
    <source>
        <dbReference type="PROSITE" id="PS50011"/>
    </source>
</evidence>
<evidence type="ECO:0000256" key="3">
    <source>
        <dbReference type="ARBA" id="ARBA00022741"/>
    </source>
</evidence>
<dbReference type="InterPro" id="IPR017441">
    <property type="entry name" value="Protein_kinase_ATP_BS"/>
</dbReference>
<dbReference type="Pfam" id="PF00069">
    <property type="entry name" value="Pkinase"/>
    <property type="match status" value="1"/>
</dbReference>
<reference evidence="8 9" key="1">
    <citation type="submission" date="2015-09" db="EMBL/GenBank/DDBJ databases">
        <title>Draft genome sequence of Kouleothrix aurantiaca JCM 19913.</title>
        <authorList>
            <person name="Hemp J."/>
        </authorList>
    </citation>
    <scope>NUCLEOTIDE SEQUENCE [LARGE SCALE GENOMIC DNA]</scope>
    <source>
        <strain evidence="8 9">COM-B</strain>
    </source>
</reference>
<dbReference type="PANTHER" id="PTHR43289">
    <property type="entry name" value="MITOGEN-ACTIVATED PROTEIN KINASE KINASE KINASE 20-RELATED"/>
    <property type="match status" value="1"/>
</dbReference>
<dbReference type="AlphaFoldDB" id="A0A0P9DFX8"/>
<feature type="binding site" evidence="6">
    <location>
        <position position="42"/>
    </location>
    <ligand>
        <name>ATP</name>
        <dbReference type="ChEBI" id="CHEBI:30616"/>
    </ligand>
</feature>
<dbReference type="PROSITE" id="PS50011">
    <property type="entry name" value="PROTEIN_KINASE_DOM"/>
    <property type="match status" value="1"/>
</dbReference>
<evidence type="ECO:0000256" key="4">
    <source>
        <dbReference type="ARBA" id="ARBA00022777"/>
    </source>
</evidence>
<dbReference type="SMART" id="SM00220">
    <property type="entry name" value="S_TKc"/>
    <property type="match status" value="1"/>
</dbReference>
<organism evidence="8 9">
    <name type="scientific">Kouleothrix aurantiaca</name>
    <dbReference type="NCBI Taxonomy" id="186479"/>
    <lineage>
        <taxon>Bacteria</taxon>
        <taxon>Bacillati</taxon>
        <taxon>Chloroflexota</taxon>
        <taxon>Chloroflexia</taxon>
        <taxon>Chloroflexales</taxon>
        <taxon>Roseiflexineae</taxon>
        <taxon>Roseiflexaceae</taxon>
        <taxon>Kouleothrix</taxon>
    </lineage>
</organism>
<evidence type="ECO:0000313" key="9">
    <source>
        <dbReference type="Proteomes" id="UP000050509"/>
    </source>
</evidence>
<dbReference type="EC" id="2.7.11.1" evidence="1"/>
<dbReference type="SUPFAM" id="SSF52540">
    <property type="entry name" value="P-loop containing nucleoside triphosphate hydrolases"/>
    <property type="match status" value="1"/>
</dbReference>
<name>A0A0P9DFX8_9CHLR</name>
<evidence type="ECO:0000256" key="6">
    <source>
        <dbReference type="PROSITE-ProRule" id="PRU10141"/>
    </source>
</evidence>
<keyword evidence="4" id="KW-0418">Kinase</keyword>
<dbReference type="PROSITE" id="PS00107">
    <property type="entry name" value="PROTEIN_KINASE_ATP"/>
    <property type="match status" value="1"/>
</dbReference>
<dbReference type="SUPFAM" id="SSF56112">
    <property type="entry name" value="Protein kinase-like (PK-like)"/>
    <property type="match status" value="1"/>
</dbReference>
<evidence type="ECO:0000256" key="1">
    <source>
        <dbReference type="ARBA" id="ARBA00012513"/>
    </source>
</evidence>
<comment type="caution">
    <text evidence="8">The sequence shown here is derived from an EMBL/GenBank/DDBJ whole genome shotgun (WGS) entry which is preliminary data.</text>
</comment>
<dbReference type="EMBL" id="LJCR01000638">
    <property type="protein sequence ID" value="KPV52166.1"/>
    <property type="molecule type" value="Genomic_DNA"/>
</dbReference>
<protein>
    <recommendedName>
        <fullName evidence="1">non-specific serine/threonine protein kinase</fullName>
        <ecNumber evidence="1">2.7.11.1</ecNumber>
    </recommendedName>
</protein>
<dbReference type="Gene3D" id="1.10.510.10">
    <property type="entry name" value="Transferase(Phosphotransferase) domain 1"/>
    <property type="match status" value="1"/>
</dbReference>
<dbReference type="GO" id="GO:0005524">
    <property type="term" value="F:ATP binding"/>
    <property type="evidence" value="ECO:0007669"/>
    <property type="project" value="UniProtKB-UniRule"/>
</dbReference>
<keyword evidence="9" id="KW-1185">Reference proteome</keyword>
<dbReference type="PROSITE" id="PS00108">
    <property type="entry name" value="PROTEIN_KINASE_ST"/>
    <property type="match status" value="1"/>
</dbReference>
<dbReference type="Pfam" id="PF20703">
    <property type="entry name" value="nSTAND1"/>
    <property type="match status" value="1"/>
</dbReference>
<evidence type="ECO:0000256" key="5">
    <source>
        <dbReference type="ARBA" id="ARBA00022840"/>
    </source>
</evidence>
<dbReference type="InterPro" id="IPR000719">
    <property type="entry name" value="Prot_kinase_dom"/>
</dbReference>
<dbReference type="Gene3D" id="3.40.50.300">
    <property type="entry name" value="P-loop containing nucleotide triphosphate hydrolases"/>
    <property type="match status" value="1"/>
</dbReference>
<proteinExistence type="predicted"/>
<dbReference type="InterPro" id="IPR027417">
    <property type="entry name" value="P-loop_NTPase"/>
</dbReference>
<gene>
    <name evidence="8" type="ORF">SE17_17085</name>
</gene>
<feature type="non-terminal residue" evidence="8">
    <location>
        <position position="727"/>
    </location>
</feature>
<evidence type="ECO:0000313" key="8">
    <source>
        <dbReference type="EMBL" id="KPV52166.1"/>
    </source>
</evidence>
<dbReference type="PANTHER" id="PTHR43289:SF6">
    <property type="entry name" value="SERINE_THREONINE-PROTEIN KINASE NEKL-3"/>
    <property type="match status" value="1"/>
</dbReference>